<comment type="subcellular location">
    <subcellularLocation>
        <location evidence="1">Cell membrane</location>
        <topology evidence="1">Single-pass type I membrane protein</topology>
    </subcellularLocation>
    <subcellularLocation>
        <location evidence="2">Cytoplasm</location>
    </subcellularLocation>
</comment>
<keyword evidence="7 16" id="KW-0732">Signal</keyword>
<organism evidence="18 19">
    <name type="scientific">Carassius auratus</name>
    <name type="common">Goldfish</name>
    <dbReference type="NCBI Taxonomy" id="7957"/>
    <lineage>
        <taxon>Eukaryota</taxon>
        <taxon>Metazoa</taxon>
        <taxon>Chordata</taxon>
        <taxon>Craniata</taxon>
        <taxon>Vertebrata</taxon>
        <taxon>Euteleostomi</taxon>
        <taxon>Actinopterygii</taxon>
        <taxon>Neopterygii</taxon>
        <taxon>Teleostei</taxon>
        <taxon>Ostariophysi</taxon>
        <taxon>Cypriniformes</taxon>
        <taxon>Cyprinidae</taxon>
        <taxon>Cyprininae</taxon>
        <taxon>Carassius</taxon>
    </lineage>
</organism>
<dbReference type="InterPro" id="IPR015919">
    <property type="entry name" value="Cadherin-like_sf"/>
</dbReference>
<keyword evidence="18" id="KW-1185">Reference proteome</keyword>
<dbReference type="PRINTS" id="PR00205">
    <property type="entry name" value="CADHERIN"/>
</dbReference>
<keyword evidence="13" id="KW-0325">Glycoprotein</keyword>
<protein>
    <submittedName>
        <fullName evidence="19">Cadherin-like protein 26 isoform X1</fullName>
    </submittedName>
</protein>
<dbReference type="GeneID" id="113069386"/>
<evidence type="ECO:0000256" key="8">
    <source>
        <dbReference type="ARBA" id="ARBA00022737"/>
    </source>
</evidence>
<dbReference type="SUPFAM" id="SSF49313">
    <property type="entry name" value="Cadherin-like"/>
    <property type="match status" value="5"/>
</dbReference>
<evidence type="ECO:0000256" key="6">
    <source>
        <dbReference type="ARBA" id="ARBA00022723"/>
    </source>
</evidence>
<dbReference type="FunFam" id="2.60.40.60:FF:000095">
    <property type="entry name" value="Cadherin 13"/>
    <property type="match status" value="1"/>
</dbReference>
<keyword evidence="12 15" id="KW-0472">Membrane</keyword>
<feature type="domain" description="Cadherin" evidence="17">
    <location>
        <begin position="60"/>
        <end position="134"/>
    </location>
</feature>
<keyword evidence="10" id="KW-0130">Cell adhesion</keyword>
<dbReference type="GO" id="GO:0005912">
    <property type="term" value="C:adherens junction"/>
    <property type="evidence" value="ECO:0007669"/>
    <property type="project" value="TreeGrafter"/>
</dbReference>
<dbReference type="GO" id="GO:0005509">
    <property type="term" value="F:calcium ion binding"/>
    <property type="evidence" value="ECO:0007669"/>
    <property type="project" value="UniProtKB-UniRule"/>
</dbReference>
<keyword evidence="8" id="KW-0677">Repeat</keyword>
<dbReference type="GO" id="GO:0000902">
    <property type="term" value="P:cell morphogenesis"/>
    <property type="evidence" value="ECO:0007669"/>
    <property type="project" value="TreeGrafter"/>
</dbReference>
<evidence type="ECO:0000313" key="19">
    <source>
        <dbReference type="RefSeq" id="XP_026098227.1"/>
    </source>
</evidence>
<dbReference type="CDD" id="cd11304">
    <property type="entry name" value="Cadherin_repeat"/>
    <property type="match status" value="4"/>
</dbReference>
<dbReference type="FunFam" id="2.60.40.60:FF:000011">
    <property type="entry name" value="Cadherin 1"/>
    <property type="match status" value="1"/>
</dbReference>
<dbReference type="GO" id="GO:0060027">
    <property type="term" value="P:convergent extension involved in gastrulation"/>
    <property type="evidence" value="ECO:0007669"/>
    <property type="project" value="UniProtKB-ARBA"/>
</dbReference>
<dbReference type="InterPro" id="IPR039808">
    <property type="entry name" value="Cadherin"/>
</dbReference>
<dbReference type="PANTHER" id="PTHR24027">
    <property type="entry name" value="CADHERIN-23"/>
    <property type="match status" value="1"/>
</dbReference>
<dbReference type="Pfam" id="PF00028">
    <property type="entry name" value="Cadherin"/>
    <property type="match status" value="3"/>
</dbReference>
<evidence type="ECO:0000256" key="5">
    <source>
        <dbReference type="ARBA" id="ARBA00022692"/>
    </source>
</evidence>
<evidence type="ECO:0000256" key="16">
    <source>
        <dbReference type="SAM" id="SignalP"/>
    </source>
</evidence>
<gene>
    <name evidence="19" type="primary">LOC113069386</name>
</gene>
<dbReference type="GO" id="GO:0007156">
    <property type="term" value="P:homophilic cell adhesion via plasma membrane adhesion molecules"/>
    <property type="evidence" value="ECO:0007669"/>
    <property type="project" value="InterPro"/>
</dbReference>
<keyword evidence="11 15" id="KW-1133">Transmembrane helix</keyword>
<evidence type="ECO:0000256" key="11">
    <source>
        <dbReference type="ARBA" id="ARBA00022989"/>
    </source>
</evidence>
<dbReference type="Proteomes" id="UP000515129">
    <property type="component" value="Unplaced"/>
</dbReference>
<evidence type="ECO:0000256" key="14">
    <source>
        <dbReference type="PROSITE-ProRule" id="PRU00043"/>
    </source>
</evidence>
<proteinExistence type="predicted"/>
<dbReference type="GO" id="GO:0008013">
    <property type="term" value="F:beta-catenin binding"/>
    <property type="evidence" value="ECO:0007669"/>
    <property type="project" value="TreeGrafter"/>
</dbReference>
<evidence type="ECO:0000256" key="15">
    <source>
        <dbReference type="SAM" id="Phobius"/>
    </source>
</evidence>
<dbReference type="PANTHER" id="PTHR24027:SF433">
    <property type="entry name" value="CADHERIN 27-RELATED"/>
    <property type="match status" value="1"/>
</dbReference>
<name>A0A6P6MNU5_CARAU</name>
<feature type="domain" description="Cadherin" evidence="17">
    <location>
        <begin position="372"/>
        <end position="480"/>
    </location>
</feature>
<feature type="chain" id="PRO_5027759134" evidence="16">
    <location>
        <begin position="21"/>
        <end position="829"/>
    </location>
</feature>
<dbReference type="GO" id="GO:0016342">
    <property type="term" value="C:catenin complex"/>
    <property type="evidence" value="ECO:0007669"/>
    <property type="project" value="TreeGrafter"/>
</dbReference>
<dbReference type="RefSeq" id="XP_026098227.1">
    <property type="nucleotide sequence ID" value="XM_026242442.1"/>
</dbReference>
<dbReference type="OrthoDB" id="9045962at2759"/>
<evidence type="ECO:0000256" key="3">
    <source>
        <dbReference type="ARBA" id="ARBA00022475"/>
    </source>
</evidence>
<keyword evidence="6" id="KW-0479">Metal-binding</keyword>
<dbReference type="InterPro" id="IPR020894">
    <property type="entry name" value="Cadherin_CS"/>
</dbReference>
<keyword evidence="4" id="KW-0963">Cytoplasm</keyword>
<dbReference type="PROSITE" id="PS00232">
    <property type="entry name" value="CADHERIN_1"/>
    <property type="match status" value="2"/>
</dbReference>
<evidence type="ECO:0000313" key="18">
    <source>
        <dbReference type="Proteomes" id="UP000515129"/>
    </source>
</evidence>
<dbReference type="PROSITE" id="PS50268">
    <property type="entry name" value="CADHERIN_2"/>
    <property type="match status" value="4"/>
</dbReference>
<accession>A0A6P6MNU5</accession>
<dbReference type="InterPro" id="IPR002126">
    <property type="entry name" value="Cadherin-like_dom"/>
</dbReference>
<evidence type="ECO:0000256" key="1">
    <source>
        <dbReference type="ARBA" id="ARBA00004251"/>
    </source>
</evidence>
<evidence type="ECO:0000256" key="2">
    <source>
        <dbReference type="ARBA" id="ARBA00004496"/>
    </source>
</evidence>
<feature type="domain" description="Cadherin" evidence="17">
    <location>
        <begin position="244"/>
        <end position="371"/>
    </location>
</feature>
<dbReference type="FunFam" id="2.60.40.60:FF:000158">
    <property type="entry name" value="Dachsous cadherin-related 1"/>
    <property type="match status" value="1"/>
</dbReference>
<dbReference type="GO" id="GO:0044331">
    <property type="term" value="P:cell-cell adhesion mediated by cadherin"/>
    <property type="evidence" value="ECO:0007669"/>
    <property type="project" value="TreeGrafter"/>
</dbReference>
<dbReference type="GO" id="GO:0034332">
    <property type="term" value="P:adherens junction organization"/>
    <property type="evidence" value="ECO:0007669"/>
    <property type="project" value="TreeGrafter"/>
</dbReference>
<feature type="domain" description="Cadherin" evidence="17">
    <location>
        <begin position="135"/>
        <end position="243"/>
    </location>
</feature>
<evidence type="ECO:0000256" key="4">
    <source>
        <dbReference type="ARBA" id="ARBA00022490"/>
    </source>
</evidence>
<dbReference type="GO" id="GO:0016339">
    <property type="term" value="P:calcium-dependent cell-cell adhesion via plasma membrane cell adhesion molecules"/>
    <property type="evidence" value="ECO:0007669"/>
    <property type="project" value="TreeGrafter"/>
</dbReference>
<dbReference type="Gene3D" id="2.60.40.60">
    <property type="entry name" value="Cadherins"/>
    <property type="match status" value="5"/>
</dbReference>
<keyword evidence="5 15" id="KW-0812">Transmembrane</keyword>
<reference evidence="19" key="1">
    <citation type="submission" date="2025-08" db="UniProtKB">
        <authorList>
            <consortium name="RefSeq"/>
        </authorList>
    </citation>
    <scope>IDENTIFICATION</scope>
    <source>
        <strain evidence="19">Wakin</strain>
        <tissue evidence="19">Muscle</tissue>
    </source>
</reference>
<dbReference type="GO" id="GO:0016477">
    <property type="term" value="P:cell migration"/>
    <property type="evidence" value="ECO:0007669"/>
    <property type="project" value="TreeGrafter"/>
</dbReference>
<dbReference type="AlphaFoldDB" id="A0A6P6MNU5"/>
<sequence>MAKMMFSCLVLVGMICLCSTEPLKRHKRAWIIDSFDIVEEHPGPFPYELGQIKLDRTYLVEFMLKGNGVDLDPKGVLSIDPLTGVIKVHKKVDYEQYSVLKLIFQARNKSNLAIDTQLGMEVNILDINDNPPEFKREVYDVTVNEAAKQGSFIVGVFATDKDAPGTPNSTIDYKIISVTPTNKNVEFYIQESNAISFKGCFDYEMANKYYITVEAKDRGVVKLSSTTTIIVNLQDGNNHLPVITGQTGSAKVVERTNGTSPLTIHTADADTRPTGAWRVRYSIQGDKGGHFAIHTDPDTNDGILTVVKPLDYEESTEQKLTIFVENEEPYFSCEVKERSTVGLWTVVTNPPNQSSRNITIAVEDTNDPPFFPDPVRKVILEENGPVGVFVDKVTAVDPDTGRPHKLEYSIEQDPAGWFRVDKTTGEIFVKESLDRESIHVTNGTYIVTVLVTEKDEHPPMTSTATIQIHIEDKNDNVPILKENIVSICQSDEVSGADITAYDLDGDPYSGPFSFEIMGDHKEEWSFDPSHGYTVHLVKGKSVHASLYTLILKVSDKQGMFVLQNLSVATCDCTVSPNCLMERNTQQKAGSGLMGITILAALMMFACLLLSLTCSCGPVKSLVQVDNVLEDALLPSNIEKLGTDCVVPTILLKKASVSQSKDAAFVINGVQQTTDIQEVSSKVTGTHRLPVQMDESWSRDRSQGYSSEKQTWMLKQYQSENRYQGSTFSRRSLQRRQGNFFISHSTLQSLLSQRLHSIQCPENELLDYEPQLYANEDNSDNSVVLDPIDLPMDEFDPELLSDLGPAFKNLASICNPGTLSKAEAMKNGIR</sequence>
<dbReference type="GO" id="GO:0005737">
    <property type="term" value="C:cytoplasm"/>
    <property type="evidence" value="ECO:0007669"/>
    <property type="project" value="UniProtKB-SubCell"/>
</dbReference>
<dbReference type="FunFam" id="2.60.40.60:FF:000019">
    <property type="entry name" value="Cadherin 2"/>
    <property type="match status" value="1"/>
</dbReference>
<dbReference type="KEGG" id="caua:113069386"/>
<dbReference type="SMART" id="SM00112">
    <property type="entry name" value="CA"/>
    <property type="match status" value="4"/>
</dbReference>
<evidence type="ECO:0000256" key="7">
    <source>
        <dbReference type="ARBA" id="ARBA00022729"/>
    </source>
</evidence>
<dbReference type="GO" id="GO:0045296">
    <property type="term" value="F:cadherin binding"/>
    <property type="evidence" value="ECO:0007669"/>
    <property type="project" value="TreeGrafter"/>
</dbReference>
<dbReference type="GO" id="GO:0007043">
    <property type="term" value="P:cell-cell junction assembly"/>
    <property type="evidence" value="ECO:0007669"/>
    <property type="project" value="TreeGrafter"/>
</dbReference>
<evidence type="ECO:0000256" key="13">
    <source>
        <dbReference type="ARBA" id="ARBA00023180"/>
    </source>
</evidence>
<feature type="transmembrane region" description="Helical" evidence="15">
    <location>
        <begin position="588"/>
        <end position="611"/>
    </location>
</feature>
<feature type="signal peptide" evidence="16">
    <location>
        <begin position="1"/>
        <end position="20"/>
    </location>
</feature>
<keyword evidence="3" id="KW-1003">Cell membrane</keyword>
<evidence type="ECO:0000256" key="9">
    <source>
        <dbReference type="ARBA" id="ARBA00022837"/>
    </source>
</evidence>
<keyword evidence="9 14" id="KW-0106">Calcium</keyword>
<evidence type="ECO:0000256" key="10">
    <source>
        <dbReference type="ARBA" id="ARBA00022889"/>
    </source>
</evidence>
<evidence type="ECO:0000256" key="12">
    <source>
        <dbReference type="ARBA" id="ARBA00023136"/>
    </source>
</evidence>
<evidence type="ECO:0000259" key="17">
    <source>
        <dbReference type="PROSITE" id="PS50268"/>
    </source>
</evidence>